<comment type="caution">
    <text evidence="1">The sequence shown here is derived from an EMBL/GenBank/DDBJ whole genome shotgun (WGS) entry which is preliminary data.</text>
</comment>
<organism evidence="1 2">
    <name type="scientific">Candidatus Epulonipiscium fishelsonii</name>
    <dbReference type="NCBI Taxonomy" id="77094"/>
    <lineage>
        <taxon>Bacteria</taxon>
        <taxon>Bacillati</taxon>
        <taxon>Bacillota</taxon>
        <taxon>Clostridia</taxon>
        <taxon>Lachnospirales</taxon>
        <taxon>Lachnospiraceae</taxon>
        <taxon>Candidatus Epulonipiscium</taxon>
    </lineage>
</organism>
<dbReference type="EMBL" id="LJDB01000010">
    <property type="protein sequence ID" value="ONI42554.1"/>
    <property type="molecule type" value="Genomic_DNA"/>
</dbReference>
<evidence type="ECO:0000313" key="1">
    <source>
        <dbReference type="EMBL" id="ONI42554.1"/>
    </source>
</evidence>
<accession>A0ACC8XGM6</accession>
<protein>
    <submittedName>
        <fullName evidence="1">Uncharacterized protein</fullName>
    </submittedName>
</protein>
<gene>
    <name evidence="1" type="ORF">AN396_13905</name>
</gene>
<proteinExistence type="predicted"/>
<dbReference type="Proteomes" id="UP000188605">
    <property type="component" value="Unassembled WGS sequence"/>
</dbReference>
<name>A0ACC8XGM6_9FIRM</name>
<sequence>MINELLKPDYIIFNVEASTKGEAFRAISKIAFEKNITTNAQDFENGLWARENLDSTGFGHNLAIPHAKVNSVTSAALIIVKFTNDIEWESLDDEPVKMAFVIAVPENDTENHHISILSQIARRLMHDEFTEALLLAKTPQEVEALVKNN</sequence>
<evidence type="ECO:0000313" key="2">
    <source>
        <dbReference type="Proteomes" id="UP000188605"/>
    </source>
</evidence>
<reference evidence="1" key="1">
    <citation type="submission" date="2016-08" db="EMBL/GenBank/DDBJ databases">
        <authorList>
            <person name="Ngugi D.K."/>
            <person name="Miyake S."/>
            <person name="Stingl U."/>
        </authorList>
    </citation>
    <scope>NUCLEOTIDE SEQUENCE</scope>
    <source>
        <strain evidence="1">SCG-B11WGA-EpuloA1</strain>
    </source>
</reference>
<keyword evidence="2" id="KW-1185">Reference proteome</keyword>